<gene>
    <name evidence="1" type="ORF">GCM10023322_77330</name>
</gene>
<reference evidence="2" key="1">
    <citation type="journal article" date="2019" name="Int. J. Syst. Evol. Microbiol.">
        <title>The Global Catalogue of Microorganisms (GCM) 10K type strain sequencing project: providing services to taxonomists for standard genome sequencing and annotation.</title>
        <authorList>
            <consortium name="The Broad Institute Genomics Platform"/>
            <consortium name="The Broad Institute Genome Sequencing Center for Infectious Disease"/>
            <person name="Wu L."/>
            <person name="Ma J."/>
        </authorList>
    </citation>
    <scope>NUCLEOTIDE SEQUENCE [LARGE SCALE GENOMIC DNA]</scope>
    <source>
        <strain evidence="2">JCM 18304</strain>
    </source>
</reference>
<evidence type="ECO:0000313" key="2">
    <source>
        <dbReference type="Proteomes" id="UP001501570"/>
    </source>
</evidence>
<dbReference type="Gene3D" id="3.30.9.30">
    <property type="match status" value="1"/>
</dbReference>
<accession>A0ABP9SPB4</accession>
<proteinExistence type="predicted"/>
<name>A0ABP9SPB4_9ACTN</name>
<dbReference type="Gene3D" id="3.50.50.60">
    <property type="entry name" value="FAD/NAD(P)-binding domain"/>
    <property type="match status" value="1"/>
</dbReference>
<dbReference type="Proteomes" id="UP001501570">
    <property type="component" value="Unassembled WGS sequence"/>
</dbReference>
<keyword evidence="2" id="KW-1185">Reference proteome</keyword>
<dbReference type="RefSeq" id="WP_345638301.1">
    <property type="nucleotide sequence ID" value="NZ_BAABJQ010000041.1"/>
</dbReference>
<protein>
    <submittedName>
        <fullName evidence="1">Uncharacterized protein</fullName>
    </submittedName>
</protein>
<evidence type="ECO:0000313" key="1">
    <source>
        <dbReference type="EMBL" id="GAA5200136.1"/>
    </source>
</evidence>
<comment type="caution">
    <text evidence="1">The sequence shown here is derived from an EMBL/GenBank/DDBJ whole genome shotgun (WGS) entry which is preliminary data.</text>
</comment>
<dbReference type="InterPro" id="IPR036188">
    <property type="entry name" value="FAD/NAD-bd_sf"/>
</dbReference>
<dbReference type="EMBL" id="BAABJQ010000041">
    <property type="protein sequence ID" value="GAA5200136.1"/>
    <property type="molecule type" value="Genomic_DNA"/>
</dbReference>
<sequence length="74" mass="8030">MRGQEHAGTGTDPQHLVLEYPMVDQDPLPCWSHGRLTLLADAAVVVLSPAPSRVKEVVAVRLPQPRGQAVTPLR</sequence>
<organism evidence="1 2">
    <name type="scientific">Rugosimonospora acidiphila</name>
    <dbReference type="NCBI Taxonomy" id="556531"/>
    <lineage>
        <taxon>Bacteria</taxon>
        <taxon>Bacillati</taxon>
        <taxon>Actinomycetota</taxon>
        <taxon>Actinomycetes</taxon>
        <taxon>Micromonosporales</taxon>
        <taxon>Micromonosporaceae</taxon>
        <taxon>Rugosimonospora</taxon>
    </lineage>
</organism>